<accession>A0AB39TKA0</accession>
<gene>
    <name evidence="2" type="ORF">AB2U05_15045</name>
</gene>
<organism evidence="2">
    <name type="scientific">Streptomyces sp. Y1</name>
    <dbReference type="NCBI Taxonomy" id="3238634"/>
    <lineage>
        <taxon>Bacteria</taxon>
        <taxon>Bacillati</taxon>
        <taxon>Actinomycetota</taxon>
        <taxon>Actinomycetes</taxon>
        <taxon>Kitasatosporales</taxon>
        <taxon>Streptomycetaceae</taxon>
        <taxon>Streptomyces</taxon>
    </lineage>
</organism>
<sequence>MDPVHPARSPEPGRVLRALPAVLTVALPLLGLPLAATALLLLSGAAHRTAPTTALLASLAAALLDHLDLGVLQPYAR</sequence>
<keyword evidence="1" id="KW-0472">Membrane</keyword>
<evidence type="ECO:0000313" key="2">
    <source>
        <dbReference type="EMBL" id="XDQ79678.1"/>
    </source>
</evidence>
<dbReference type="RefSeq" id="WP_369183449.1">
    <property type="nucleotide sequence ID" value="NZ_CP163445.1"/>
</dbReference>
<protein>
    <submittedName>
        <fullName evidence="2">Uncharacterized protein</fullName>
    </submittedName>
</protein>
<keyword evidence="1" id="KW-1133">Transmembrane helix</keyword>
<proteinExistence type="predicted"/>
<dbReference type="EMBL" id="CP163445">
    <property type="protein sequence ID" value="XDQ79678.1"/>
    <property type="molecule type" value="Genomic_DNA"/>
</dbReference>
<reference evidence="2" key="1">
    <citation type="submission" date="2024-07" db="EMBL/GenBank/DDBJ databases">
        <authorList>
            <person name="Yu S.T."/>
        </authorList>
    </citation>
    <scope>NUCLEOTIDE SEQUENCE</scope>
    <source>
        <strain evidence="2">Y1</strain>
    </source>
</reference>
<feature type="transmembrane region" description="Helical" evidence="1">
    <location>
        <begin position="20"/>
        <end position="42"/>
    </location>
</feature>
<name>A0AB39TKA0_9ACTN</name>
<evidence type="ECO:0000256" key="1">
    <source>
        <dbReference type="SAM" id="Phobius"/>
    </source>
</evidence>
<keyword evidence="1" id="KW-0812">Transmembrane</keyword>
<dbReference type="AlphaFoldDB" id="A0AB39TKA0"/>